<keyword evidence="3" id="KW-0808">Transferase</keyword>
<comment type="caution">
    <text evidence="3">The sequence shown here is derived from an EMBL/GenBank/DDBJ whole genome shotgun (WGS) entry which is preliminary data.</text>
</comment>
<dbReference type="InterPro" id="IPR028098">
    <property type="entry name" value="Glyco_trans_4-like_N"/>
</dbReference>
<sequence length="366" mass="42073">MQSTNKKKICIIASSLGRGGAEKVAANHSIMFSNLGYEVHVVTVLNHIKYPYKGKLLNLGALKDQDNTVKGRLNRLIRFNNYLKANNFDCIIDHRARVATVRELLITQIIYRKEKVVYMLHNYNLKNVFFKFKSLVNYNYSKAHAMVAVSKSIALRVNEEYSKIKAKTIYNPFDLKEIELLFNQKCEIEDRYILFFGRLDDDHKNISFLLDAYSKSDLIKNNIKLIILGDGPDKEKLIVLSKKIGLEKYVIFKGFKSNPYPYIRKALFTVLTSRYEGFPMVIPESLACGTPVVSVNCKSGPKEVIKHKENGLLVENYESQSFADAMNSFIFEEDLYIKCKKNAKISVEHLSLNNIAKQWEELINTI</sequence>
<feature type="domain" description="Glycosyltransferase subfamily 4-like N-terminal" evidence="2">
    <location>
        <begin position="19"/>
        <end position="176"/>
    </location>
</feature>
<dbReference type="PANTHER" id="PTHR12526">
    <property type="entry name" value="GLYCOSYLTRANSFERASE"/>
    <property type="match status" value="1"/>
</dbReference>
<keyword evidence="4" id="KW-1185">Reference proteome</keyword>
<dbReference type="Pfam" id="PF00534">
    <property type="entry name" value="Glycos_transf_1"/>
    <property type="match status" value="1"/>
</dbReference>
<dbReference type="EMBL" id="JBHTJM010000010">
    <property type="protein sequence ID" value="MFD0965054.1"/>
    <property type="molecule type" value="Genomic_DNA"/>
</dbReference>
<dbReference type="EC" id="2.4.-.-" evidence="3"/>
<evidence type="ECO:0000259" key="1">
    <source>
        <dbReference type="Pfam" id="PF00534"/>
    </source>
</evidence>
<proteinExistence type="predicted"/>
<reference evidence="4" key="1">
    <citation type="journal article" date="2019" name="Int. J. Syst. Evol. Microbiol.">
        <title>The Global Catalogue of Microorganisms (GCM) 10K type strain sequencing project: providing services to taxonomists for standard genome sequencing and annotation.</title>
        <authorList>
            <consortium name="The Broad Institute Genomics Platform"/>
            <consortium name="The Broad Institute Genome Sequencing Center for Infectious Disease"/>
            <person name="Wu L."/>
            <person name="Ma J."/>
        </authorList>
    </citation>
    <scope>NUCLEOTIDE SEQUENCE [LARGE SCALE GENOMIC DNA]</scope>
    <source>
        <strain evidence="4">CCUG 62114</strain>
    </source>
</reference>
<feature type="domain" description="Glycosyl transferase family 1" evidence="1">
    <location>
        <begin position="189"/>
        <end position="344"/>
    </location>
</feature>
<dbReference type="RefSeq" id="WP_377716825.1">
    <property type="nucleotide sequence ID" value="NZ_JBHTJM010000010.1"/>
</dbReference>
<dbReference type="PANTHER" id="PTHR12526:SF630">
    <property type="entry name" value="GLYCOSYLTRANSFERASE"/>
    <property type="match status" value="1"/>
</dbReference>
<evidence type="ECO:0000313" key="3">
    <source>
        <dbReference type="EMBL" id="MFD0965054.1"/>
    </source>
</evidence>
<dbReference type="CDD" id="cd03811">
    <property type="entry name" value="GT4_GT28_WabH-like"/>
    <property type="match status" value="1"/>
</dbReference>
<gene>
    <name evidence="3" type="ORF">ACFQ1O_13640</name>
</gene>
<protein>
    <submittedName>
        <fullName evidence="3">Glycosyltransferase</fullName>
        <ecNumber evidence="3">2.4.-.-</ecNumber>
    </submittedName>
</protein>
<name>A0ABW3I5D4_9FLAO</name>
<evidence type="ECO:0000313" key="4">
    <source>
        <dbReference type="Proteomes" id="UP001596997"/>
    </source>
</evidence>
<keyword evidence="3" id="KW-0328">Glycosyltransferase</keyword>
<dbReference type="Pfam" id="PF13439">
    <property type="entry name" value="Glyco_transf_4"/>
    <property type="match status" value="1"/>
</dbReference>
<dbReference type="Gene3D" id="3.40.50.2000">
    <property type="entry name" value="Glycogen Phosphorylase B"/>
    <property type="match status" value="2"/>
</dbReference>
<evidence type="ECO:0000259" key="2">
    <source>
        <dbReference type="Pfam" id="PF13439"/>
    </source>
</evidence>
<dbReference type="SUPFAM" id="SSF53756">
    <property type="entry name" value="UDP-Glycosyltransferase/glycogen phosphorylase"/>
    <property type="match status" value="1"/>
</dbReference>
<accession>A0ABW3I5D4</accession>
<dbReference type="InterPro" id="IPR001296">
    <property type="entry name" value="Glyco_trans_1"/>
</dbReference>
<organism evidence="3 4">
    <name type="scientific">Pseudofulvibacter geojedonensis</name>
    <dbReference type="NCBI Taxonomy" id="1123758"/>
    <lineage>
        <taxon>Bacteria</taxon>
        <taxon>Pseudomonadati</taxon>
        <taxon>Bacteroidota</taxon>
        <taxon>Flavobacteriia</taxon>
        <taxon>Flavobacteriales</taxon>
        <taxon>Flavobacteriaceae</taxon>
        <taxon>Pseudofulvibacter</taxon>
    </lineage>
</organism>
<dbReference type="Proteomes" id="UP001596997">
    <property type="component" value="Unassembled WGS sequence"/>
</dbReference>
<dbReference type="GO" id="GO:0016757">
    <property type="term" value="F:glycosyltransferase activity"/>
    <property type="evidence" value="ECO:0007669"/>
    <property type="project" value="UniProtKB-KW"/>
</dbReference>